<feature type="region of interest" description="Disordered" evidence="1">
    <location>
        <begin position="1"/>
        <end position="77"/>
    </location>
</feature>
<evidence type="ECO:0000313" key="3">
    <source>
        <dbReference type="Proteomes" id="UP000784294"/>
    </source>
</evidence>
<sequence>MREVIQEKRQRRHELARQQQQQSRASEHTNTVNHRGLTAIPMTGIGGVGQGGGVDSISPSKPSNGRPRLEHHNGDLSRSDLAVCSSASSPSFSAFSVSSTNAPQTNCSVASLHLCSNSNSAAHPKASDSTTLNESAPLFPDSKPIVSQVSIVNGTSASSMHI</sequence>
<name>A0A3S5A3N4_9PLAT</name>
<evidence type="ECO:0000256" key="1">
    <source>
        <dbReference type="SAM" id="MobiDB-lite"/>
    </source>
</evidence>
<feature type="compositionally biased region" description="Basic and acidic residues" evidence="1">
    <location>
        <begin position="1"/>
        <end position="16"/>
    </location>
</feature>
<proteinExistence type="predicted"/>
<dbReference type="AlphaFoldDB" id="A0A3S5A3N4"/>
<dbReference type="Proteomes" id="UP000784294">
    <property type="component" value="Unassembled WGS sequence"/>
</dbReference>
<protein>
    <submittedName>
        <fullName evidence="2">Uncharacterized protein</fullName>
    </submittedName>
</protein>
<organism evidence="2 3">
    <name type="scientific">Protopolystoma xenopodis</name>
    <dbReference type="NCBI Taxonomy" id="117903"/>
    <lineage>
        <taxon>Eukaryota</taxon>
        <taxon>Metazoa</taxon>
        <taxon>Spiralia</taxon>
        <taxon>Lophotrochozoa</taxon>
        <taxon>Platyhelminthes</taxon>
        <taxon>Monogenea</taxon>
        <taxon>Polyopisthocotylea</taxon>
        <taxon>Polystomatidea</taxon>
        <taxon>Polystomatidae</taxon>
        <taxon>Protopolystoma</taxon>
    </lineage>
</organism>
<feature type="compositionally biased region" description="Basic and acidic residues" evidence="1">
    <location>
        <begin position="67"/>
        <end position="77"/>
    </location>
</feature>
<accession>A0A3S5A3N4</accession>
<gene>
    <name evidence="2" type="ORF">PXEA_LOCUS7609</name>
</gene>
<comment type="caution">
    <text evidence="2">The sequence shown here is derived from an EMBL/GenBank/DDBJ whole genome shotgun (WGS) entry which is preliminary data.</text>
</comment>
<reference evidence="2" key="1">
    <citation type="submission" date="2018-11" db="EMBL/GenBank/DDBJ databases">
        <authorList>
            <consortium name="Pathogen Informatics"/>
        </authorList>
    </citation>
    <scope>NUCLEOTIDE SEQUENCE</scope>
</reference>
<evidence type="ECO:0000313" key="2">
    <source>
        <dbReference type="EMBL" id="VEL14169.1"/>
    </source>
</evidence>
<dbReference type="EMBL" id="CAAALY010020214">
    <property type="protein sequence ID" value="VEL14169.1"/>
    <property type="molecule type" value="Genomic_DNA"/>
</dbReference>
<keyword evidence="3" id="KW-1185">Reference proteome</keyword>
<feature type="compositionally biased region" description="Gly residues" evidence="1">
    <location>
        <begin position="44"/>
        <end position="54"/>
    </location>
</feature>